<protein>
    <submittedName>
        <fullName evidence="1">Uncharacterized protein</fullName>
    </submittedName>
</protein>
<comment type="caution">
    <text evidence="1">The sequence shown here is derived from an EMBL/GenBank/DDBJ whole genome shotgun (WGS) entry which is preliminary data.</text>
</comment>
<reference evidence="1 2" key="1">
    <citation type="journal article" date="2016" name="Nat. Commun.">
        <title>Thousands of microbial genomes shed light on interconnected biogeochemical processes in an aquifer system.</title>
        <authorList>
            <person name="Anantharaman K."/>
            <person name="Brown C.T."/>
            <person name="Hug L.A."/>
            <person name="Sharon I."/>
            <person name="Castelle C.J."/>
            <person name="Probst A.J."/>
            <person name="Thomas B.C."/>
            <person name="Singh A."/>
            <person name="Wilkins M.J."/>
            <person name="Karaoz U."/>
            <person name="Brodie E.L."/>
            <person name="Williams K.H."/>
            <person name="Hubbard S.S."/>
            <person name="Banfield J.F."/>
        </authorList>
    </citation>
    <scope>NUCLEOTIDE SEQUENCE [LARGE SCALE GENOMIC DNA]</scope>
</reference>
<evidence type="ECO:0000313" key="2">
    <source>
        <dbReference type="Proteomes" id="UP000176445"/>
    </source>
</evidence>
<dbReference type="InterPro" id="IPR011051">
    <property type="entry name" value="RmlC_Cupin_sf"/>
</dbReference>
<sequence>MLRSLAWEEKFMRLALLERADKAVAVEAELRDLARPTELAAMFDEFVEATRRDPHHHTDSYTHDNGYDKIVLFQDNETRMKMRLHLWHPLLIPNTVRPRQNVHNHRWDFSSVVLAGHVDHLAYRFATDGEEGEEFFHYRYYARGSKEHYDVEERGKTRLICTETRRFSQGELYSVENDLLHRVDIPDNLTVATLVITHENVGWVTNDLLSEKSIGFDRTTLPSPAMTKQEIIEKVEGLRNHMGI</sequence>
<dbReference type="Proteomes" id="UP000176445">
    <property type="component" value="Unassembled WGS sequence"/>
</dbReference>
<proteinExistence type="predicted"/>
<accession>A0A1F6CQ98</accession>
<evidence type="ECO:0000313" key="1">
    <source>
        <dbReference type="EMBL" id="OGG51349.1"/>
    </source>
</evidence>
<dbReference type="EMBL" id="MFKW01000030">
    <property type="protein sequence ID" value="OGG51349.1"/>
    <property type="molecule type" value="Genomic_DNA"/>
</dbReference>
<dbReference type="AlphaFoldDB" id="A0A1F6CQ98"/>
<gene>
    <name evidence="1" type="ORF">A2704_03755</name>
</gene>
<name>A0A1F6CQ98_9BACT</name>
<dbReference type="SUPFAM" id="SSF51182">
    <property type="entry name" value="RmlC-like cupins"/>
    <property type="match status" value="1"/>
</dbReference>
<organism evidence="1 2">
    <name type="scientific">Candidatus Kaiserbacteria bacterium RIFCSPHIGHO2_01_FULL_54_36b</name>
    <dbReference type="NCBI Taxonomy" id="1798483"/>
    <lineage>
        <taxon>Bacteria</taxon>
        <taxon>Candidatus Kaiseribacteriota</taxon>
    </lineage>
</organism>